<keyword evidence="5" id="KW-0717">Septation</keyword>
<comment type="function">
    <text evidence="7">Activator of cell division through the inhibition of FtsZ GTPase activity, therefore promoting FtsZ assembly into bundles of protofilaments necessary for the formation of the division Z ring. It is recruited early at mid-cell but it is not essential for cell division.</text>
</comment>
<evidence type="ECO:0000256" key="6">
    <source>
        <dbReference type="ARBA" id="ARBA00023306"/>
    </source>
</evidence>
<comment type="subcellular location">
    <subcellularLocation>
        <location evidence="1">Cytoplasm</location>
    </subcellularLocation>
</comment>
<sequence length="100" mass="10964">MSQSSKIKIFGKTYTVKTPSGDIDPQELAEYVDNKMQELSTGSAKLSTLDLGVLTALNLAHELALVRQELATLKEDQESRQEEINQRVSSLVSQVKTGLA</sequence>
<proteinExistence type="predicted"/>
<comment type="subunit">
    <text evidence="8">Homodimer. Interacts with FtsZ.</text>
</comment>
<feature type="coiled-coil region" evidence="10">
    <location>
        <begin position="56"/>
        <end position="87"/>
    </location>
</feature>
<dbReference type="InterPro" id="IPR007838">
    <property type="entry name" value="Cell_div_ZapA-like"/>
</dbReference>
<evidence type="ECO:0000256" key="3">
    <source>
        <dbReference type="ARBA" id="ARBA00022490"/>
    </source>
</evidence>
<evidence type="ECO:0000256" key="2">
    <source>
        <dbReference type="ARBA" id="ARBA00015195"/>
    </source>
</evidence>
<organism evidence="11 12">
    <name type="scientific">Candidatus Nitronauta litoralis</name>
    <dbReference type="NCBI Taxonomy" id="2705533"/>
    <lineage>
        <taxon>Bacteria</taxon>
        <taxon>Pseudomonadati</taxon>
        <taxon>Nitrospinota/Tectimicrobiota group</taxon>
        <taxon>Nitrospinota</taxon>
        <taxon>Nitrospinia</taxon>
        <taxon>Nitrospinales</taxon>
        <taxon>Nitrospinaceae</taxon>
        <taxon>Candidatus Nitronauta</taxon>
    </lineage>
</organism>
<keyword evidence="3" id="KW-0963">Cytoplasm</keyword>
<evidence type="ECO:0000256" key="10">
    <source>
        <dbReference type="SAM" id="Coils"/>
    </source>
</evidence>
<evidence type="ECO:0000313" key="11">
    <source>
        <dbReference type="EMBL" id="QPJ60588.1"/>
    </source>
</evidence>
<keyword evidence="10" id="KW-0175">Coiled coil</keyword>
<name>A0A7T0FZ74_9BACT</name>
<protein>
    <recommendedName>
        <fullName evidence="2">Cell division protein ZapA</fullName>
    </recommendedName>
    <alternativeName>
        <fullName evidence="9">Z ring-associated protein ZapA</fullName>
    </alternativeName>
</protein>
<dbReference type="SUPFAM" id="SSF102829">
    <property type="entry name" value="Cell division protein ZapA-like"/>
    <property type="match status" value="1"/>
</dbReference>
<dbReference type="AlphaFoldDB" id="A0A7T0FZ74"/>
<keyword evidence="4 11" id="KW-0132">Cell division</keyword>
<dbReference type="KEGG" id="nli:G3M70_01270"/>
<accession>A0A7T0FZ74</accession>
<dbReference type="PANTHER" id="PTHR34981">
    <property type="entry name" value="CELL DIVISION PROTEIN ZAPA"/>
    <property type="match status" value="1"/>
</dbReference>
<dbReference type="GO" id="GO:0043093">
    <property type="term" value="P:FtsZ-dependent cytokinesis"/>
    <property type="evidence" value="ECO:0007669"/>
    <property type="project" value="TreeGrafter"/>
</dbReference>
<dbReference type="Gene3D" id="6.10.250.790">
    <property type="match status" value="1"/>
</dbReference>
<evidence type="ECO:0000256" key="1">
    <source>
        <dbReference type="ARBA" id="ARBA00004496"/>
    </source>
</evidence>
<dbReference type="Proteomes" id="UP000594688">
    <property type="component" value="Chromosome"/>
</dbReference>
<dbReference type="GO" id="GO:0032153">
    <property type="term" value="C:cell division site"/>
    <property type="evidence" value="ECO:0007669"/>
    <property type="project" value="TreeGrafter"/>
</dbReference>
<dbReference type="InterPro" id="IPR053712">
    <property type="entry name" value="Bac_CellDiv_Activator"/>
</dbReference>
<dbReference type="PANTHER" id="PTHR34981:SF1">
    <property type="entry name" value="CELL DIVISION PROTEIN ZAPA"/>
    <property type="match status" value="1"/>
</dbReference>
<dbReference type="GO" id="GO:0030428">
    <property type="term" value="C:cell septum"/>
    <property type="evidence" value="ECO:0007669"/>
    <property type="project" value="TreeGrafter"/>
</dbReference>
<evidence type="ECO:0000313" key="12">
    <source>
        <dbReference type="Proteomes" id="UP000594688"/>
    </source>
</evidence>
<evidence type="ECO:0000256" key="4">
    <source>
        <dbReference type="ARBA" id="ARBA00022618"/>
    </source>
</evidence>
<gene>
    <name evidence="11" type="ORF">G3M70_01270</name>
</gene>
<evidence type="ECO:0000256" key="9">
    <source>
        <dbReference type="ARBA" id="ARBA00033158"/>
    </source>
</evidence>
<keyword evidence="6" id="KW-0131">Cell cycle</keyword>
<dbReference type="Pfam" id="PF05164">
    <property type="entry name" value="ZapA"/>
    <property type="match status" value="1"/>
</dbReference>
<evidence type="ECO:0000256" key="8">
    <source>
        <dbReference type="ARBA" id="ARBA00026068"/>
    </source>
</evidence>
<evidence type="ECO:0000256" key="5">
    <source>
        <dbReference type="ARBA" id="ARBA00023210"/>
    </source>
</evidence>
<dbReference type="GO" id="GO:0005829">
    <property type="term" value="C:cytosol"/>
    <property type="evidence" value="ECO:0007669"/>
    <property type="project" value="TreeGrafter"/>
</dbReference>
<evidence type="ECO:0000256" key="7">
    <source>
        <dbReference type="ARBA" id="ARBA00024910"/>
    </source>
</evidence>
<dbReference type="GO" id="GO:0000921">
    <property type="term" value="P:septin ring assembly"/>
    <property type="evidence" value="ECO:0007669"/>
    <property type="project" value="TreeGrafter"/>
</dbReference>
<dbReference type="GO" id="GO:0000917">
    <property type="term" value="P:division septum assembly"/>
    <property type="evidence" value="ECO:0007669"/>
    <property type="project" value="UniProtKB-KW"/>
</dbReference>
<dbReference type="EMBL" id="CP048685">
    <property type="protein sequence ID" value="QPJ60588.1"/>
    <property type="molecule type" value="Genomic_DNA"/>
</dbReference>
<reference evidence="11 12" key="1">
    <citation type="submission" date="2020-02" db="EMBL/GenBank/DDBJ databases">
        <title>Genomic and physiological characterization of two novel Nitrospinaceae genera.</title>
        <authorList>
            <person name="Mueller A.J."/>
            <person name="Jung M.-Y."/>
            <person name="Strachan C.R."/>
            <person name="Herbold C.W."/>
            <person name="Kirkegaard R.H."/>
            <person name="Daims H."/>
        </authorList>
    </citation>
    <scope>NUCLEOTIDE SEQUENCE [LARGE SCALE GENOMIC DNA]</scope>
    <source>
        <strain evidence="11">EB</strain>
    </source>
</reference>
<dbReference type="InterPro" id="IPR036192">
    <property type="entry name" value="Cell_div_ZapA-like_sf"/>
</dbReference>